<dbReference type="RefSeq" id="WP_244590530.1">
    <property type="nucleotide sequence ID" value="NZ_CAWNQB010000001.1"/>
</dbReference>
<reference evidence="3" key="1">
    <citation type="submission" date="2016-10" db="EMBL/GenBank/DDBJ databases">
        <authorList>
            <person name="de Groot N.N."/>
        </authorList>
    </citation>
    <scope>NUCLEOTIDE SEQUENCE [LARGE SCALE GENOMIC DNA]</scope>
    <source>
        <strain evidence="3">DSM 17908</strain>
    </source>
</reference>
<name>A0A1I3MVU8_9GAMM</name>
<dbReference type="Proteomes" id="UP000198919">
    <property type="component" value="Unassembled WGS sequence"/>
</dbReference>
<evidence type="ECO:0000313" key="2">
    <source>
        <dbReference type="EMBL" id="PHM45864.1"/>
    </source>
</evidence>
<dbReference type="EMBL" id="NITY01000001">
    <property type="protein sequence ID" value="PHM45864.1"/>
    <property type="molecule type" value="Genomic_DNA"/>
</dbReference>
<gene>
    <name evidence="3" type="ORF">SAMN05421680_1055</name>
    <name evidence="2" type="ORF">Xmau_00255</name>
</gene>
<evidence type="ECO:0000313" key="5">
    <source>
        <dbReference type="Proteomes" id="UP000224607"/>
    </source>
</evidence>
<dbReference type="InterPro" id="IPR058008">
    <property type="entry name" value="Gp26_C"/>
</dbReference>
<dbReference type="STRING" id="351675.SAMN05421680_1055"/>
<dbReference type="Pfam" id="PF25670">
    <property type="entry name" value="Phage_tail_C_2"/>
    <property type="match status" value="1"/>
</dbReference>
<evidence type="ECO:0000259" key="1">
    <source>
        <dbReference type="Pfam" id="PF25670"/>
    </source>
</evidence>
<sequence>MSIQDSKNSVEVPTMDDVRKAIEEHAQSRNHPYATQTEPGFVTLSNETDSDSELTVATSKAVKTAYDLANTANNNASNRVPIGRTVNGYLLSADVILRAKDVGAYTKEETDFHISEVDALAITANQNAISANINAEGRLSKNQNGADIPDKAEFVKNIGLENTLKIGDFGIGGGGVEVRDGQTLEDLAGKTGFYQKGSDQIPTDSPLPHAMKYLSIGPKKWATQLAFDAYSNNAWIRSRKGQFNSTFHNWSQFSILGVNTFMDANGNFKLSSAIINLWSDGKFETNNESEGATVDRISEGVYLIKGVIGFNADGTMNNIEIPSCQNKLPLIWVDHEILPNSSIKLMTYHREHSDAPAFARNIREGYSDGDLIDIPEGRFISVRVKMSDTQES</sequence>
<proteinExistence type="predicted"/>
<dbReference type="InterPro" id="IPR005068">
    <property type="entry name" value="Phage_lambda_Stf-r2"/>
</dbReference>
<accession>A0A1I3MVU8</accession>
<dbReference type="GO" id="GO:0046718">
    <property type="term" value="P:symbiont entry into host cell"/>
    <property type="evidence" value="ECO:0007669"/>
    <property type="project" value="InterPro"/>
</dbReference>
<evidence type="ECO:0000313" key="3">
    <source>
        <dbReference type="EMBL" id="SFJ01108.1"/>
    </source>
</evidence>
<organism evidence="3 4">
    <name type="scientific">Xenorhabdus mauleonii</name>
    <dbReference type="NCBI Taxonomy" id="351675"/>
    <lineage>
        <taxon>Bacteria</taxon>
        <taxon>Pseudomonadati</taxon>
        <taxon>Pseudomonadota</taxon>
        <taxon>Gammaproteobacteria</taxon>
        <taxon>Enterobacterales</taxon>
        <taxon>Morganellaceae</taxon>
        <taxon>Xenorhabdus</taxon>
    </lineage>
</organism>
<dbReference type="Pfam" id="PF03406">
    <property type="entry name" value="Phage_fiber_2"/>
    <property type="match status" value="1"/>
</dbReference>
<feature type="domain" description="Phage tail protein C-terminal" evidence="1">
    <location>
        <begin position="259"/>
        <end position="387"/>
    </location>
</feature>
<dbReference type="EMBL" id="FORG01000005">
    <property type="protein sequence ID" value="SFJ01108.1"/>
    <property type="molecule type" value="Genomic_DNA"/>
</dbReference>
<reference evidence="4" key="2">
    <citation type="submission" date="2016-10" db="EMBL/GenBank/DDBJ databases">
        <authorList>
            <person name="Varghese N."/>
            <person name="Submissions S."/>
        </authorList>
    </citation>
    <scope>NUCLEOTIDE SEQUENCE [LARGE SCALE GENOMIC DNA]</scope>
    <source>
        <strain evidence="4">DSM 17908</strain>
    </source>
</reference>
<dbReference type="AlphaFoldDB" id="A0A1I3MVU8"/>
<dbReference type="GO" id="GO:0019062">
    <property type="term" value="P:virion attachment to host cell"/>
    <property type="evidence" value="ECO:0007669"/>
    <property type="project" value="InterPro"/>
</dbReference>
<protein>
    <submittedName>
        <fullName evidence="3">Phage tail fibre repeat-containing protein</fullName>
    </submittedName>
    <submittedName>
        <fullName evidence="2">Tail protein</fullName>
    </submittedName>
</protein>
<evidence type="ECO:0000313" key="4">
    <source>
        <dbReference type="Proteomes" id="UP000198919"/>
    </source>
</evidence>
<dbReference type="Proteomes" id="UP000224607">
    <property type="component" value="Unassembled WGS sequence"/>
</dbReference>
<reference evidence="2 5" key="3">
    <citation type="journal article" date="2017" name="Nat. Microbiol.">
        <title>Natural product diversity associated with the nematode symbionts Photorhabdus and Xenorhabdus.</title>
        <authorList>
            <person name="Tobias N.J."/>
            <person name="Wolff H."/>
            <person name="Djahanschiri B."/>
            <person name="Grundmann F."/>
            <person name="Kronenwerth M."/>
            <person name="Shi Y.M."/>
            <person name="Simonyi S."/>
            <person name="Grun P."/>
            <person name="Shapiro-Ilan D."/>
            <person name="Pidot S.J."/>
            <person name="Stinear T.P."/>
            <person name="Ebersberger I."/>
            <person name="Bode H.B."/>
        </authorList>
    </citation>
    <scope>NUCLEOTIDE SEQUENCE [LARGE SCALE GENOMIC DNA]</scope>
    <source>
        <strain evidence="2 5">DSM 17908</strain>
    </source>
</reference>
<keyword evidence="5" id="KW-1185">Reference proteome</keyword>